<organism evidence="13 14">
    <name type="scientific">Bacteroides sedimenti</name>
    <dbReference type="NCBI Taxonomy" id="2136147"/>
    <lineage>
        <taxon>Bacteria</taxon>
        <taxon>Pseudomonadati</taxon>
        <taxon>Bacteroidota</taxon>
        <taxon>Bacteroidia</taxon>
        <taxon>Bacteroidales</taxon>
        <taxon>Bacteroidaceae</taxon>
        <taxon>Bacteroides</taxon>
    </lineage>
</organism>
<evidence type="ECO:0000256" key="1">
    <source>
        <dbReference type="ARBA" id="ARBA00004571"/>
    </source>
</evidence>
<dbReference type="InterPro" id="IPR000531">
    <property type="entry name" value="Beta-barrel_TonB"/>
</dbReference>
<evidence type="ECO:0000256" key="4">
    <source>
        <dbReference type="ARBA" id="ARBA00022692"/>
    </source>
</evidence>
<evidence type="ECO:0000256" key="5">
    <source>
        <dbReference type="ARBA" id="ARBA00023077"/>
    </source>
</evidence>
<evidence type="ECO:0000256" key="7">
    <source>
        <dbReference type="ARBA" id="ARBA00023237"/>
    </source>
</evidence>
<keyword evidence="10" id="KW-0732">Signal</keyword>
<name>A0ABM8ICB0_9BACE</name>
<evidence type="ECO:0000256" key="10">
    <source>
        <dbReference type="SAM" id="SignalP"/>
    </source>
</evidence>
<dbReference type="Gene3D" id="2.170.130.10">
    <property type="entry name" value="TonB-dependent receptor, plug domain"/>
    <property type="match status" value="1"/>
</dbReference>
<dbReference type="Pfam" id="PF00593">
    <property type="entry name" value="TonB_dep_Rec_b-barrel"/>
    <property type="match status" value="1"/>
</dbReference>
<dbReference type="Proteomes" id="UP001496674">
    <property type="component" value="Chromosome"/>
</dbReference>
<dbReference type="SUPFAM" id="SSF56935">
    <property type="entry name" value="Porins"/>
    <property type="match status" value="1"/>
</dbReference>
<dbReference type="InterPro" id="IPR037066">
    <property type="entry name" value="Plug_dom_sf"/>
</dbReference>
<proteinExistence type="inferred from homology"/>
<dbReference type="Gene3D" id="2.60.40.1120">
    <property type="entry name" value="Carboxypeptidase-like, regulatory domain"/>
    <property type="match status" value="1"/>
</dbReference>
<evidence type="ECO:0000256" key="9">
    <source>
        <dbReference type="RuleBase" id="RU003357"/>
    </source>
</evidence>
<accession>A0ABM8ICB0</accession>
<evidence type="ECO:0000259" key="11">
    <source>
        <dbReference type="Pfam" id="PF00593"/>
    </source>
</evidence>
<protein>
    <submittedName>
        <fullName evidence="13">SusC/RagA family TonB-linked outer membrane protein</fullName>
    </submittedName>
</protein>
<evidence type="ECO:0000259" key="12">
    <source>
        <dbReference type="Pfam" id="PF07715"/>
    </source>
</evidence>
<feature type="domain" description="TonB-dependent receptor-like beta-barrel" evidence="11">
    <location>
        <begin position="484"/>
        <end position="1043"/>
    </location>
</feature>
<gene>
    <name evidence="13" type="ORF">BSYN_15040</name>
</gene>
<evidence type="ECO:0000256" key="3">
    <source>
        <dbReference type="ARBA" id="ARBA00022452"/>
    </source>
</evidence>
<evidence type="ECO:0000256" key="2">
    <source>
        <dbReference type="ARBA" id="ARBA00022448"/>
    </source>
</evidence>
<evidence type="ECO:0000313" key="13">
    <source>
        <dbReference type="EMBL" id="BEG99239.1"/>
    </source>
</evidence>
<dbReference type="Pfam" id="PF07715">
    <property type="entry name" value="Plug"/>
    <property type="match status" value="1"/>
</dbReference>
<keyword evidence="4 8" id="KW-0812">Transmembrane</keyword>
<evidence type="ECO:0000256" key="8">
    <source>
        <dbReference type="PROSITE-ProRule" id="PRU01360"/>
    </source>
</evidence>
<comment type="similarity">
    <text evidence="8 9">Belongs to the TonB-dependent receptor family.</text>
</comment>
<keyword evidence="6 8" id="KW-0472">Membrane</keyword>
<evidence type="ECO:0000256" key="6">
    <source>
        <dbReference type="ARBA" id="ARBA00023136"/>
    </source>
</evidence>
<sequence>MSSKTKKTKIWMQKGCIAFGAITLSMLPLHHAVASNSLSEKSSVVVSKNTFGITDIQQQRKSEKRVSGKVKDNTGAGIPGVNISVKGTKTGTVTDLDGNYSIVVPEENSVLVFTYIGFLPSEFKASDSQLREVILKENSKTLDEVVVIGYGDTRKKDLSMAVGSVEFKQSLKSRPLGFAGMLQGQLPGVTISNNGGDPMSAPTLTIRGQGSRSGDQVLYIVDGVPGAPFNTEDVESISVLKDAASAAIYGAHVGSGGVIVVTTKKAKSGKAQVSANVSYGIANATNLPEMTNAAEYCKIMKDAYAAAGRAIPGNVDSSRYPFAEVTRTNWIDEIFRSAMLQHYAVSITGGSDAMKAFASVSYDKDQGVLLNTFKETMGAKFNLDFTINKYVTLSERVGYTFNNGQGGVNTSTHTGVIAQAMFMPASATVYEYDKNGNPVYDLYGNQAFGGTTPTWASAYAGGFGEVRNPVAMLKRLTQYRPSHKLMSTTSLNIKPFSGLTVKSDFTAGFESDRYEDFTKKITEIGKPFDENNRSISSSMANEWLWETTATYSSEIAENHLLTAMAGYTMGYNNYRGNGVTVYGFPNESSWAQNLVNGTDWSKDKPTESFWEESQVSGFGRVSYSFADRYFLTGSLRYDATSKLLKGNRGQAFPAVSAGWKISSEPFFASLRDKISLLKIRGSWGQIGNITSVGHYAGNIKLQESPWFTYFGKDGSNAIKGLSLTTFLNPNLKWETSEQLDFGFDLNLLNDRLSFTADWFRKDTKDLIEQLTVPSVAGIEVAPLGNVGKVRNSGLEFAVNYNDKVGEVHYNIGANFTTLKNEVLNLGDESYIQHTDEVRAFMPLRSAVGESWYSYYVIPTDGLFRSQAEVDDYNQKHGYKNSNGVWIPAQPNAKPGDIRFVDSDGNGIINEGDRVFKGSYAPKYTFALNGGLEWNGFDFSFQLQGVSGNKIFNGTKAMTYPTETGWNLSKDLLNSFTYNPSSNIPRLNVSDQNANLTTTSDFFLEKGDYLRIKNVTVGYTLPKNWMKKLGGNTSVRIYATGENLYTFTGYDGIDPEVGRMGLDGGRYPVSRMFNFGLNVNF</sequence>
<keyword evidence="7 8" id="KW-0998">Cell outer membrane</keyword>
<dbReference type="RefSeq" id="WP_353329635.1">
    <property type="nucleotide sequence ID" value="NZ_AP028055.1"/>
</dbReference>
<evidence type="ECO:0000313" key="14">
    <source>
        <dbReference type="Proteomes" id="UP001496674"/>
    </source>
</evidence>
<dbReference type="NCBIfam" id="TIGR04056">
    <property type="entry name" value="OMP_RagA_SusC"/>
    <property type="match status" value="1"/>
</dbReference>
<dbReference type="Pfam" id="PF13715">
    <property type="entry name" value="CarbopepD_reg_2"/>
    <property type="match status" value="1"/>
</dbReference>
<keyword evidence="5 9" id="KW-0798">TonB box</keyword>
<dbReference type="InterPro" id="IPR023996">
    <property type="entry name" value="TonB-dep_OMP_SusC/RagA"/>
</dbReference>
<keyword evidence="2 8" id="KW-0813">Transport</keyword>
<comment type="subcellular location">
    <subcellularLocation>
        <location evidence="1 8">Cell outer membrane</location>
        <topology evidence="1 8">Multi-pass membrane protein</topology>
    </subcellularLocation>
</comment>
<dbReference type="InterPro" id="IPR036942">
    <property type="entry name" value="Beta-barrel_TonB_sf"/>
</dbReference>
<keyword evidence="3 8" id="KW-1134">Transmembrane beta strand</keyword>
<reference evidence="13 14" key="1">
    <citation type="submission" date="2023-04" db="EMBL/GenBank/DDBJ databases">
        <title>Draft genome sequence of acteroides sedimenti strain YN3PY1.</title>
        <authorList>
            <person name="Yoshida N."/>
        </authorList>
    </citation>
    <scope>NUCLEOTIDE SEQUENCE [LARGE SCALE GENOMIC DNA]</scope>
    <source>
        <strain evidence="13 14">YN3PY1</strain>
    </source>
</reference>
<keyword evidence="14" id="KW-1185">Reference proteome</keyword>
<feature type="signal peptide" evidence="10">
    <location>
        <begin position="1"/>
        <end position="31"/>
    </location>
</feature>
<dbReference type="Gene3D" id="2.40.170.20">
    <property type="entry name" value="TonB-dependent receptor, beta-barrel domain"/>
    <property type="match status" value="1"/>
</dbReference>
<dbReference type="PROSITE" id="PS52016">
    <property type="entry name" value="TONB_DEPENDENT_REC_3"/>
    <property type="match status" value="1"/>
</dbReference>
<feature type="chain" id="PRO_5046646975" evidence="10">
    <location>
        <begin position="32"/>
        <end position="1080"/>
    </location>
</feature>
<dbReference type="EMBL" id="AP028055">
    <property type="protein sequence ID" value="BEG99239.1"/>
    <property type="molecule type" value="Genomic_DNA"/>
</dbReference>
<dbReference type="InterPro" id="IPR039426">
    <property type="entry name" value="TonB-dep_rcpt-like"/>
</dbReference>
<feature type="domain" description="TonB-dependent receptor plug" evidence="12">
    <location>
        <begin position="155"/>
        <end position="253"/>
    </location>
</feature>
<dbReference type="InterPro" id="IPR008969">
    <property type="entry name" value="CarboxyPept-like_regulatory"/>
</dbReference>
<dbReference type="InterPro" id="IPR012910">
    <property type="entry name" value="Plug_dom"/>
</dbReference>
<dbReference type="SUPFAM" id="SSF49464">
    <property type="entry name" value="Carboxypeptidase regulatory domain-like"/>
    <property type="match status" value="1"/>
</dbReference>